<name>G0URM8_TRYCI</name>
<accession>G0URM8</accession>
<dbReference type="VEuPathDB" id="TriTrypDB:TcIL3000_8_2590"/>
<protein>
    <submittedName>
        <fullName evidence="1">Uncharacterized protein TCIL3000_8_2590</fullName>
    </submittedName>
</protein>
<gene>
    <name evidence="1" type="ORF">TCIL3000_8_2590</name>
</gene>
<dbReference type="AlphaFoldDB" id="G0URM8"/>
<dbReference type="EMBL" id="HE575321">
    <property type="protein sequence ID" value="CCC92040.1"/>
    <property type="molecule type" value="Genomic_DNA"/>
</dbReference>
<organism evidence="1">
    <name type="scientific">Trypanosoma congolense (strain IL3000)</name>
    <dbReference type="NCBI Taxonomy" id="1068625"/>
    <lineage>
        <taxon>Eukaryota</taxon>
        <taxon>Discoba</taxon>
        <taxon>Euglenozoa</taxon>
        <taxon>Kinetoplastea</taxon>
        <taxon>Metakinetoplastina</taxon>
        <taxon>Trypanosomatida</taxon>
        <taxon>Trypanosomatidae</taxon>
        <taxon>Trypanosoma</taxon>
        <taxon>Nannomonas</taxon>
    </lineage>
</organism>
<evidence type="ECO:0000313" key="1">
    <source>
        <dbReference type="EMBL" id="CCC92040.1"/>
    </source>
</evidence>
<proteinExistence type="predicted"/>
<reference evidence="1" key="1">
    <citation type="journal article" date="2012" name="Proc. Natl. Acad. Sci. U.S.A.">
        <title>Antigenic diversity is generated by distinct evolutionary mechanisms in African trypanosome species.</title>
        <authorList>
            <person name="Jackson A.P."/>
            <person name="Berry A."/>
            <person name="Aslett M."/>
            <person name="Allison H.C."/>
            <person name="Burton P."/>
            <person name="Vavrova-Anderson J."/>
            <person name="Brown R."/>
            <person name="Browne H."/>
            <person name="Corton N."/>
            <person name="Hauser H."/>
            <person name="Gamble J."/>
            <person name="Gilderthorp R."/>
            <person name="Marcello L."/>
            <person name="McQuillan J."/>
            <person name="Otto T.D."/>
            <person name="Quail M.A."/>
            <person name="Sanders M.J."/>
            <person name="van Tonder A."/>
            <person name="Ginger M.L."/>
            <person name="Field M.C."/>
            <person name="Barry J.D."/>
            <person name="Hertz-Fowler C."/>
            <person name="Berriman M."/>
        </authorList>
    </citation>
    <scope>NUCLEOTIDE SEQUENCE</scope>
    <source>
        <strain evidence="1">IL3000</strain>
    </source>
</reference>
<sequence length="381" mass="41258">MLDAFPPIVVLPSNPADVLRPVPIFARGVGLYNPSPVETRDSHWGVNGSANAQCLGGAAAHQASGGEGKGAVPEQVPPCAGVKGRSGEEISPCDGGGLANGVTEKEVDVLLEILGLRYERYVELKQNTTERYLARIEADVDRFLMSKYGSSSSIFGDAVTSFIKKKLSGPFPLLKPKTGADVGKQVVNELLSNGGGISSSESVVHGLPAIETCTYTPQCIPFNYLDVPPANMGAIAANLVVLQNCLGEHVARGSPEWKQFLKLIIHSVWDQELNPLLRNATELLRVAQQNVWPPLEHSLRQSGNANESTARRSKYDHVAKGLRGDLHYLEVIRGADQLIIDGQLKEGAGPADFVPVGGLVLSRLYRLENEHRTAWEFWRSR</sequence>